<dbReference type="EMBL" id="LR216287">
    <property type="protein sequence ID" value="VFJ13128.1"/>
    <property type="molecule type" value="Genomic_DNA"/>
</dbReference>
<accession>A0A484I609</accession>
<proteinExistence type="predicted"/>
<dbReference type="Proteomes" id="UP000294299">
    <property type="component" value="Chromosome NFRAN"/>
</dbReference>
<sequence length="40" mass="4745">MFDIILNYSLRYIVNPKQSINTLKQYTKLLNCQIYSALYG</sequence>
<name>A0A484I609_9ARCH</name>
<reference evidence="1 2" key="1">
    <citation type="submission" date="2019-02" db="EMBL/GenBank/DDBJ databases">
        <authorList>
            <person name="Lehtovirta-Morley E L."/>
        </authorList>
    </citation>
    <scope>NUCLEOTIDE SEQUENCE [LARGE SCALE GENOMIC DNA]</scope>
    <source>
        <strain evidence="1">NFRAN1</strain>
    </source>
</reference>
<organism evidence="1 2">
    <name type="scientific">Candidatus Nitrosocosmicus franklandianus</name>
    <dbReference type="NCBI Taxonomy" id="1798806"/>
    <lineage>
        <taxon>Archaea</taxon>
        <taxon>Nitrososphaerota</taxon>
        <taxon>Nitrososphaeria</taxon>
        <taxon>Nitrososphaerales</taxon>
        <taxon>Nitrososphaeraceae</taxon>
        <taxon>Candidatus Nitrosocosmicus</taxon>
    </lineage>
</organism>
<dbReference type="KEGG" id="nfn:NFRAN_0806"/>
<gene>
    <name evidence="1" type="ORF">NFRAN_0806</name>
</gene>
<protein>
    <submittedName>
        <fullName evidence="1">Uncharacterized protein</fullName>
    </submittedName>
</protein>
<evidence type="ECO:0000313" key="2">
    <source>
        <dbReference type="Proteomes" id="UP000294299"/>
    </source>
</evidence>
<keyword evidence="2" id="KW-1185">Reference proteome</keyword>
<dbReference type="AlphaFoldDB" id="A0A484I609"/>
<evidence type="ECO:0000313" key="1">
    <source>
        <dbReference type="EMBL" id="VFJ13128.1"/>
    </source>
</evidence>